<reference evidence="6" key="1">
    <citation type="submission" date="2016-06" db="UniProtKB">
        <authorList>
            <consortium name="WormBaseParasite"/>
        </authorList>
    </citation>
    <scope>IDENTIFICATION</scope>
</reference>
<name>A0A183ATA9_9TREM</name>
<organism evidence="6">
    <name type="scientific">Echinostoma caproni</name>
    <dbReference type="NCBI Taxonomy" id="27848"/>
    <lineage>
        <taxon>Eukaryota</taxon>
        <taxon>Metazoa</taxon>
        <taxon>Spiralia</taxon>
        <taxon>Lophotrochozoa</taxon>
        <taxon>Platyhelminthes</taxon>
        <taxon>Trematoda</taxon>
        <taxon>Digenea</taxon>
        <taxon>Plagiorchiida</taxon>
        <taxon>Echinostomata</taxon>
        <taxon>Echinostomatoidea</taxon>
        <taxon>Echinostomatidae</taxon>
        <taxon>Echinostoma</taxon>
    </lineage>
</organism>
<keyword evidence="1" id="KW-0833">Ubl conjugation pathway</keyword>
<evidence type="ECO:0000256" key="1">
    <source>
        <dbReference type="ARBA" id="ARBA00022786"/>
    </source>
</evidence>
<dbReference type="AlphaFoldDB" id="A0A183ATA9"/>
<dbReference type="InterPro" id="IPR014764">
    <property type="entry name" value="DCN-prot"/>
</dbReference>
<dbReference type="FunFam" id="1.10.238.10:FF:000030">
    <property type="entry name" value="DCN1-like protein"/>
    <property type="match status" value="1"/>
</dbReference>
<dbReference type="GO" id="GO:0045116">
    <property type="term" value="P:protein neddylation"/>
    <property type="evidence" value="ECO:0007669"/>
    <property type="project" value="TreeGrafter"/>
</dbReference>
<dbReference type="Proteomes" id="UP000272942">
    <property type="component" value="Unassembled WGS sequence"/>
</dbReference>
<comment type="function">
    <text evidence="2">Neddylation of cullins play an essential role in the regulation of SCF-type complexes activity.</text>
</comment>
<dbReference type="Pfam" id="PF14555">
    <property type="entry name" value="UBA_4"/>
    <property type="match status" value="1"/>
</dbReference>
<dbReference type="GO" id="GO:0097602">
    <property type="term" value="F:cullin family protein binding"/>
    <property type="evidence" value="ECO:0007669"/>
    <property type="project" value="TreeGrafter"/>
</dbReference>
<dbReference type="PANTHER" id="PTHR12281:SF31">
    <property type="entry name" value="DCN1-LIKE PROTEIN 3"/>
    <property type="match status" value="1"/>
</dbReference>
<dbReference type="PROSITE" id="PS51229">
    <property type="entry name" value="DCUN1"/>
    <property type="match status" value="1"/>
</dbReference>
<dbReference type="GO" id="GO:0032182">
    <property type="term" value="F:ubiquitin-like protein binding"/>
    <property type="evidence" value="ECO:0007669"/>
    <property type="project" value="TreeGrafter"/>
</dbReference>
<evidence type="ECO:0000259" key="3">
    <source>
        <dbReference type="PROSITE" id="PS51229"/>
    </source>
</evidence>
<gene>
    <name evidence="4" type="ORF">ECPE_LOCUS10194</name>
</gene>
<dbReference type="GO" id="GO:0031624">
    <property type="term" value="F:ubiquitin conjugating enzyme binding"/>
    <property type="evidence" value="ECO:0007669"/>
    <property type="project" value="TreeGrafter"/>
</dbReference>
<evidence type="ECO:0000256" key="2">
    <source>
        <dbReference type="RuleBase" id="RU410713"/>
    </source>
</evidence>
<keyword evidence="5" id="KW-1185">Reference proteome</keyword>
<dbReference type="PANTHER" id="PTHR12281">
    <property type="entry name" value="RP42 RELATED"/>
    <property type="match status" value="1"/>
</dbReference>
<reference evidence="4 5" key="2">
    <citation type="submission" date="2018-11" db="EMBL/GenBank/DDBJ databases">
        <authorList>
            <consortium name="Pathogen Informatics"/>
        </authorList>
    </citation>
    <scope>NUCLEOTIDE SEQUENCE [LARGE SCALE GENOMIC DNA]</scope>
    <source>
        <strain evidence="4 5">Egypt</strain>
    </source>
</reference>
<feature type="domain" description="DCUN1" evidence="3">
    <location>
        <begin position="47"/>
        <end position="192"/>
    </location>
</feature>
<dbReference type="Gene3D" id="1.10.8.10">
    <property type="entry name" value="DNA helicase RuvA subunit, C-terminal domain"/>
    <property type="match status" value="1"/>
</dbReference>
<evidence type="ECO:0000313" key="6">
    <source>
        <dbReference type="WBParaSite" id="ECPE_0001022601-mRNA-1"/>
    </source>
</evidence>
<accession>A0A183ATA9</accession>
<dbReference type="Gene3D" id="1.10.238.10">
    <property type="entry name" value="EF-hand"/>
    <property type="match status" value="1"/>
</dbReference>
<evidence type="ECO:0000313" key="5">
    <source>
        <dbReference type="Proteomes" id="UP000272942"/>
    </source>
</evidence>
<dbReference type="InterPro" id="IPR005176">
    <property type="entry name" value="PONY_dom"/>
</dbReference>
<evidence type="ECO:0000313" key="4">
    <source>
        <dbReference type="EMBL" id="VDP86646.1"/>
    </source>
</evidence>
<dbReference type="EMBL" id="UZAN01048667">
    <property type="protein sequence ID" value="VDP86646.1"/>
    <property type="molecule type" value="Genomic_DNA"/>
</dbReference>
<dbReference type="WBParaSite" id="ECPE_0001022601-mRNA-1">
    <property type="protein sequence ID" value="ECPE_0001022601-mRNA-1"/>
    <property type="gene ID" value="ECPE_0001022601"/>
</dbReference>
<protein>
    <recommendedName>
        <fullName evidence="2">Defective in cullin neddylation protein</fullName>
    </recommendedName>
</protein>
<sequence>MWAEYCQVAQAKAEKVALQCLQSNNWKLEQAIDFFYKQNLIATGPLLNEAKIEQLFQRYKDPQYPDRILATGMEQFLVSDLRLDPASLSVLVLAWKFGARTQGEFTRDEFFRGFKELGCDSIEMLRAKIPNLMTEIEEREQFKSLYTFTFGFANVEKHESKSLVSFNLPLLILTLQQFDAAIPGSYKLWKAL</sequence>
<dbReference type="OrthoDB" id="286637at2759"/>
<proteinExistence type="predicted"/>
<dbReference type="GO" id="GO:0000151">
    <property type="term" value="C:ubiquitin ligase complex"/>
    <property type="evidence" value="ECO:0007669"/>
    <property type="project" value="TreeGrafter"/>
</dbReference>